<dbReference type="EMBL" id="JBHRVA010000002">
    <property type="protein sequence ID" value="MFC3301467.1"/>
    <property type="molecule type" value="Genomic_DNA"/>
</dbReference>
<dbReference type="Pfam" id="PF00753">
    <property type="entry name" value="Lactamase_B"/>
    <property type="match status" value="1"/>
</dbReference>
<feature type="region of interest" description="Disordered" evidence="1">
    <location>
        <begin position="98"/>
        <end position="127"/>
    </location>
</feature>
<dbReference type="InterPro" id="IPR036866">
    <property type="entry name" value="RibonucZ/Hydroxyglut_hydro"/>
</dbReference>
<dbReference type="SMART" id="SM00849">
    <property type="entry name" value="Lactamase_B"/>
    <property type="match status" value="1"/>
</dbReference>
<dbReference type="SUPFAM" id="SSF56281">
    <property type="entry name" value="Metallo-hydrolase/oxidoreductase"/>
    <property type="match status" value="1"/>
</dbReference>
<dbReference type="PANTHER" id="PTHR23131:SF0">
    <property type="entry name" value="ENDORIBONUCLEASE LACTB2"/>
    <property type="match status" value="1"/>
</dbReference>
<proteinExistence type="predicted"/>
<dbReference type="CDD" id="cd16278">
    <property type="entry name" value="metallo-hydrolase-like_MBL-fold"/>
    <property type="match status" value="1"/>
</dbReference>
<name>A0ABV7M9A1_9PROT</name>
<evidence type="ECO:0000256" key="1">
    <source>
        <dbReference type="SAM" id="MobiDB-lite"/>
    </source>
</evidence>
<protein>
    <submittedName>
        <fullName evidence="3">MBL fold metallo-hydrolase</fullName>
    </submittedName>
</protein>
<organism evidence="3 4">
    <name type="scientific">Parvularcula lutaonensis</name>
    <dbReference type="NCBI Taxonomy" id="491923"/>
    <lineage>
        <taxon>Bacteria</taxon>
        <taxon>Pseudomonadati</taxon>
        <taxon>Pseudomonadota</taxon>
        <taxon>Alphaproteobacteria</taxon>
        <taxon>Parvularculales</taxon>
        <taxon>Parvularculaceae</taxon>
        <taxon>Parvularcula</taxon>
    </lineage>
</organism>
<evidence type="ECO:0000259" key="2">
    <source>
        <dbReference type="SMART" id="SM00849"/>
    </source>
</evidence>
<accession>A0ABV7M9A1</accession>
<keyword evidence="4" id="KW-1185">Reference proteome</keyword>
<evidence type="ECO:0000313" key="3">
    <source>
        <dbReference type="EMBL" id="MFC3301467.1"/>
    </source>
</evidence>
<sequence>MGIPFVHAPDLERGQPERLTERITRVIANNPGPFTYTGSGTYLLQGEGETWAIDPGPLDEAHLALLKQAAPSPITKIMITHTHSDHCGGANALKERTGATTFGFGPHPSAPDDSPPALDEGADHSFKPDELLSDGDSLVIPGLTIRALHTPGHISNHLCFVLEEEGALFTGDHIMGWATTVVAPPDGDMRSYMKSLDLLLERRDRVYYPTHGAPITDPLPFVEAVREHRLGRDAAILRELEAGARSIEELVEAIYVGLNPALKIAAGLNVKAHLDGHVSDGTAEEIEPGRFALL</sequence>
<comment type="caution">
    <text evidence="3">The sequence shown here is derived from an EMBL/GenBank/DDBJ whole genome shotgun (WGS) entry which is preliminary data.</text>
</comment>
<dbReference type="InterPro" id="IPR001279">
    <property type="entry name" value="Metallo-B-lactamas"/>
</dbReference>
<dbReference type="InterPro" id="IPR036388">
    <property type="entry name" value="WH-like_DNA-bd_sf"/>
</dbReference>
<dbReference type="PANTHER" id="PTHR23131">
    <property type="entry name" value="ENDORIBONUCLEASE LACTB2"/>
    <property type="match status" value="1"/>
</dbReference>
<reference evidence="4" key="1">
    <citation type="journal article" date="2019" name="Int. J. Syst. Evol. Microbiol.">
        <title>The Global Catalogue of Microorganisms (GCM) 10K type strain sequencing project: providing services to taxonomists for standard genome sequencing and annotation.</title>
        <authorList>
            <consortium name="The Broad Institute Genomics Platform"/>
            <consortium name="The Broad Institute Genome Sequencing Center for Infectious Disease"/>
            <person name="Wu L."/>
            <person name="Ma J."/>
        </authorList>
    </citation>
    <scope>NUCLEOTIDE SEQUENCE [LARGE SCALE GENOMIC DNA]</scope>
    <source>
        <strain evidence="4">KCTC 22245</strain>
    </source>
</reference>
<dbReference type="Proteomes" id="UP001595607">
    <property type="component" value="Unassembled WGS sequence"/>
</dbReference>
<evidence type="ECO:0000313" key="4">
    <source>
        <dbReference type="Proteomes" id="UP001595607"/>
    </source>
</evidence>
<dbReference type="InterPro" id="IPR050662">
    <property type="entry name" value="Sec-metab_biosynth-thioest"/>
</dbReference>
<gene>
    <name evidence="3" type="ORF">ACFONP_01825</name>
</gene>
<dbReference type="RefSeq" id="WP_189572515.1">
    <property type="nucleotide sequence ID" value="NZ_BMXU01000001.1"/>
</dbReference>
<feature type="domain" description="Metallo-beta-lactamase" evidence="2">
    <location>
        <begin position="38"/>
        <end position="211"/>
    </location>
</feature>
<dbReference type="Gene3D" id="1.10.10.10">
    <property type="entry name" value="Winged helix-like DNA-binding domain superfamily/Winged helix DNA-binding domain"/>
    <property type="match status" value="1"/>
</dbReference>
<dbReference type="Gene3D" id="3.60.15.10">
    <property type="entry name" value="Ribonuclease Z/Hydroxyacylglutathione hydrolase-like"/>
    <property type="match status" value="1"/>
</dbReference>